<keyword evidence="2" id="KW-1185">Reference proteome</keyword>
<evidence type="ECO:0000313" key="1">
    <source>
        <dbReference type="EMBL" id="MFC0546450.1"/>
    </source>
</evidence>
<name>A0ABV6N2X5_9PSEU</name>
<sequence>MITLTVHLAEELDVELRAAAEAAGATEAEFAAGVLARALDERRHAEVMAIAERVLTLDAGIVHRLGTA</sequence>
<organism evidence="1 2">
    <name type="scientific">Kutzneria chonburiensis</name>
    <dbReference type="NCBI Taxonomy" id="1483604"/>
    <lineage>
        <taxon>Bacteria</taxon>
        <taxon>Bacillati</taxon>
        <taxon>Actinomycetota</taxon>
        <taxon>Actinomycetes</taxon>
        <taxon>Pseudonocardiales</taxon>
        <taxon>Pseudonocardiaceae</taxon>
        <taxon>Kutzneria</taxon>
    </lineage>
</organism>
<dbReference type="EMBL" id="JBHLUD010000013">
    <property type="protein sequence ID" value="MFC0546450.1"/>
    <property type="molecule type" value="Genomic_DNA"/>
</dbReference>
<dbReference type="RefSeq" id="WP_273936692.1">
    <property type="nucleotide sequence ID" value="NZ_CP097263.1"/>
</dbReference>
<accession>A0ABV6N2X5</accession>
<comment type="caution">
    <text evidence="1">The sequence shown here is derived from an EMBL/GenBank/DDBJ whole genome shotgun (WGS) entry which is preliminary data.</text>
</comment>
<proteinExistence type="predicted"/>
<protein>
    <recommendedName>
        <fullName evidence="3">CopG family transcriptional regulator</fullName>
    </recommendedName>
</protein>
<evidence type="ECO:0000313" key="2">
    <source>
        <dbReference type="Proteomes" id="UP001589810"/>
    </source>
</evidence>
<reference evidence="1 2" key="1">
    <citation type="submission" date="2024-09" db="EMBL/GenBank/DDBJ databases">
        <authorList>
            <person name="Sun Q."/>
            <person name="Mori K."/>
        </authorList>
    </citation>
    <scope>NUCLEOTIDE SEQUENCE [LARGE SCALE GENOMIC DNA]</scope>
    <source>
        <strain evidence="1 2">TBRC 1432</strain>
    </source>
</reference>
<dbReference type="Proteomes" id="UP001589810">
    <property type="component" value="Unassembled WGS sequence"/>
</dbReference>
<gene>
    <name evidence="1" type="ORF">ACFFH7_33395</name>
</gene>
<evidence type="ECO:0008006" key="3">
    <source>
        <dbReference type="Google" id="ProtNLM"/>
    </source>
</evidence>